<evidence type="ECO:0000256" key="12">
    <source>
        <dbReference type="ARBA" id="ARBA00022989"/>
    </source>
</evidence>
<feature type="transmembrane region" description="Helical" evidence="15">
    <location>
        <begin position="277"/>
        <end position="304"/>
    </location>
</feature>
<dbReference type="GO" id="GO:1990573">
    <property type="term" value="P:potassium ion import across plasma membrane"/>
    <property type="evidence" value="ECO:0007669"/>
    <property type="project" value="TreeGrafter"/>
</dbReference>
<dbReference type="Pfam" id="PF00689">
    <property type="entry name" value="Cation_ATPase_C"/>
    <property type="match status" value="1"/>
</dbReference>
<keyword evidence="8" id="KW-0547">Nucleotide-binding</keyword>
<dbReference type="InterPro" id="IPR008250">
    <property type="entry name" value="ATPase_P-typ_transduc_dom_A_sf"/>
</dbReference>
<dbReference type="Gene3D" id="3.40.1110.10">
    <property type="entry name" value="Calcium-transporting ATPase, cytoplasmic domain N"/>
    <property type="match status" value="1"/>
</dbReference>
<feature type="transmembrane region" description="Helical" evidence="15">
    <location>
        <begin position="244"/>
        <end position="265"/>
    </location>
</feature>
<dbReference type="PROSITE" id="PS00154">
    <property type="entry name" value="ATPASE_E1_E2"/>
    <property type="match status" value="1"/>
</dbReference>
<evidence type="ECO:0000256" key="11">
    <source>
        <dbReference type="ARBA" id="ARBA00022967"/>
    </source>
</evidence>
<evidence type="ECO:0000256" key="6">
    <source>
        <dbReference type="ARBA" id="ARBA00022692"/>
    </source>
</evidence>
<dbReference type="GO" id="GO:0005524">
    <property type="term" value="F:ATP binding"/>
    <property type="evidence" value="ECO:0007669"/>
    <property type="project" value="UniProtKB-KW"/>
</dbReference>
<evidence type="ECO:0000256" key="8">
    <source>
        <dbReference type="ARBA" id="ARBA00022741"/>
    </source>
</evidence>
<dbReference type="SFLD" id="SFLDF00027">
    <property type="entry name" value="p-type_atpase"/>
    <property type="match status" value="1"/>
</dbReference>
<evidence type="ECO:0000256" key="5">
    <source>
        <dbReference type="ARBA" id="ARBA00022568"/>
    </source>
</evidence>
<dbReference type="SUPFAM" id="SSF56784">
    <property type="entry name" value="HAD-like"/>
    <property type="match status" value="1"/>
</dbReference>
<feature type="transmembrane region" description="Helical" evidence="15">
    <location>
        <begin position="750"/>
        <end position="772"/>
    </location>
</feature>
<keyword evidence="12 15" id="KW-1133">Transmembrane helix</keyword>
<dbReference type="GO" id="GO:0006883">
    <property type="term" value="P:intracellular sodium ion homeostasis"/>
    <property type="evidence" value="ECO:0007669"/>
    <property type="project" value="TreeGrafter"/>
</dbReference>
<dbReference type="InterPro" id="IPR006068">
    <property type="entry name" value="ATPase_P-typ_cation-transptr_C"/>
</dbReference>
<dbReference type="EMBL" id="JAUNQW010000015">
    <property type="protein sequence ID" value="MDO5457558.1"/>
    <property type="molecule type" value="Genomic_DNA"/>
</dbReference>
<proteinExistence type="inferred from homology"/>
<evidence type="ECO:0000313" key="18">
    <source>
        <dbReference type="Proteomes" id="UP001171751"/>
    </source>
</evidence>
<dbReference type="PANTHER" id="PTHR43294">
    <property type="entry name" value="SODIUM/POTASSIUM-TRANSPORTING ATPASE SUBUNIT ALPHA"/>
    <property type="match status" value="1"/>
</dbReference>
<dbReference type="SUPFAM" id="SSF81660">
    <property type="entry name" value="Metal cation-transporting ATPase, ATP-binding domain N"/>
    <property type="match status" value="1"/>
</dbReference>
<dbReference type="GO" id="GO:0016887">
    <property type="term" value="F:ATP hydrolysis activity"/>
    <property type="evidence" value="ECO:0007669"/>
    <property type="project" value="InterPro"/>
</dbReference>
<keyword evidence="6 15" id="KW-0812">Transmembrane</keyword>
<dbReference type="InterPro" id="IPR018303">
    <property type="entry name" value="ATPase_P-typ_P_site"/>
</dbReference>
<dbReference type="Gene3D" id="1.20.1110.10">
    <property type="entry name" value="Calcium-transporting ATPase, transmembrane domain"/>
    <property type="match status" value="1"/>
</dbReference>
<keyword evidence="13 15" id="KW-0472">Membrane</keyword>
<organism evidence="17 18">
    <name type="scientific">Atopococcus tabaci</name>
    <dbReference type="NCBI Taxonomy" id="269774"/>
    <lineage>
        <taxon>Bacteria</taxon>
        <taxon>Bacillati</taxon>
        <taxon>Bacillota</taxon>
        <taxon>Bacilli</taxon>
        <taxon>Lactobacillales</taxon>
        <taxon>Carnobacteriaceae</taxon>
        <taxon>Atopococcus</taxon>
    </lineage>
</organism>
<dbReference type="InterPro" id="IPR023299">
    <property type="entry name" value="ATPase_P-typ_cyto_dom_N"/>
</dbReference>
<evidence type="ECO:0000256" key="9">
    <source>
        <dbReference type="ARBA" id="ARBA00022837"/>
    </source>
</evidence>
<dbReference type="FunFam" id="2.70.150.10:FF:000016">
    <property type="entry name" value="Calcium-transporting P-type ATPase putative"/>
    <property type="match status" value="1"/>
</dbReference>
<dbReference type="GO" id="GO:0005391">
    <property type="term" value="F:P-type sodium:potassium-exchanging transporter activity"/>
    <property type="evidence" value="ECO:0007669"/>
    <property type="project" value="TreeGrafter"/>
</dbReference>
<evidence type="ECO:0000256" key="3">
    <source>
        <dbReference type="ARBA" id="ARBA00012790"/>
    </source>
</evidence>
<dbReference type="Gene3D" id="2.70.150.10">
    <property type="entry name" value="Calcium-transporting ATPase, cytoplasmic transduction domain A"/>
    <property type="match status" value="1"/>
</dbReference>
<keyword evidence="18" id="KW-1185">Reference proteome</keyword>
<feature type="transmembrane region" description="Helical" evidence="15">
    <location>
        <begin position="822"/>
        <end position="841"/>
    </location>
</feature>
<dbReference type="InterPro" id="IPR059000">
    <property type="entry name" value="ATPase_P-type_domA"/>
</dbReference>
<evidence type="ECO:0000256" key="2">
    <source>
        <dbReference type="ARBA" id="ARBA00005675"/>
    </source>
</evidence>
<protein>
    <recommendedName>
        <fullName evidence="3">P-type Ca(2+) transporter</fullName>
        <ecNumber evidence="3">7.2.2.10</ecNumber>
    </recommendedName>
</protein>
<evidence type="ECO:0000256" key="4">
    <source>
        <dbReference type="ARBA" id="ARBA00022475"/>
    </source>
</evidence>
<dbReference type="InterPro" id="IPR050510">
    <property type="entry name" value="Cation_transp_ATPase_P-type"/>
</dbReference>
<keyword evidence="7" id="KW-0479">Metal-binding</keyword>
<name>A0AA43UCS5_9LACT</name>
<dbReference type="FunFam" id="3.40.50.1000:FF:000028">
    <property type="entry name" value="Calcium-transporting P-type ATPase, putative"/>
    <property type="match status" value="1"/>
</dbReference>
<feature type="domain" description="Cation-transporting P-type ATPase N-terminal" evidence="16">
    <location>
        <begin position="4"/>
        <end position="77"/>
    </location>
</feature>
<dbReference type="SUPFAM" id="SSF81653">
    <property type="entry name" value="Calcium ATPase, transduction domain A"/>
    <property type="match status" value="1"/>
</dbReference>
<feature type="transmembrane region" description="Helical" evidence="15">
    <location>
        <begin position="853"/>
        <end position="872"/>
    </location>
</feature>
<dbReference type="Proteomes" id="UP001171751">
    <property type="component" value="Unassembled WGS sequence"/>
</dbReference>
<keyword evidence="5" id="KW-0406">Ion transport</keyword>
<gene>
    <name evidence="17" type="ORF">Q4F26_04355</name>
</gene>
<dbReference type="InterPro" id="IPR004014">
    <property type="entry name" value="ATPase_P-typ_cation-transptr_N"/>
</dbReference>
<accession>A0AA43UCS5</accession>
<sequence>MEKPIYQASLDEVKNNLNADETGLSSSDAQSRIEQYGYNEISEGEQRSVFMMFLDTFKDPMVIILFIVAVIQILLGETIESLVIIGVVLFSSIIQVVQEIKAQESLDSLRSLSAPTAQVLRDGSQIEVEAREVVPGDIIILEGGDYVPADGRLLSSNSLQIEEGALTGESVPADKKVEEFDEEVGLGDQKNMVFSSTLVTNGNGRVIITGTGDQTEMGKIAQLINAAKANETPLQRKLAEFTKYLSYVILALSALIFALSAWRALTADAPVSTTEVLVSSFMFAVAVAVAMIPEALQSIVTIVLSNGTSQMAKKHAIVRKLYAVETLGSASIICTDKTGTLTQNKMTVVNTYTYGEEDGVFNKDSENYGSEEKMVLRICDLANNAIINSEGQEVGDPTETALINLSEDRNVSYEEMRQKYQRVDELPFDSERKLMSSLNDIDGEFTMLTKGGPDVVIDRASRVLVNGEIIALEDKHRQAFIEQNEKYAQEAKRVLALAFKPIEGARSTLDMDDEYELILVGLVAMIDPPREEVFDAIVKAKSAGIRTIMITGDHRTTAQAIAEGLQIFEEGDFAITGKELDHMTDEDLKRNLEKISVYARVSPENKIRIVEAWQEKDRVTAMTGDGVNDAPALKKADIGIAMGTGTDVAKDASAMILTDDNFATIVKAVEVGRNVYNNIKKSISYLFSGNLGAVISIVFALLVGWTNPFTALQLLYINLVNDSIPAIALGMEPAEGQSMKESPRDPKEGIFAGGLWQDVVFRGSLIAVAVVISQYIGMQVSSEIGVAMAFTTLILARTFQVFAARSRHETAAQLGFFSNKYLIWAFIICMGLYSITLLPGVREIFDIPNTFTLNNWLVAAGLAAATTVIMEVSKLFKSNK</sequence>
<dbReference type="PANTHER" id="PTHR43294:SF21">
    <property type="entry name" value="CATION TRANSPORTING ATPASE"/>
    <property type="match status" value="1"/>
</dbReference>
<dbReference type="GO" id="GO:0046872">
    <property type="term" value="F:metal ion binding"/>
    <property type="evidence" value="ECO:0007669"/>
    <property type="project" value="UniProtKB-KW"/>
</dbReference>
<feature type="transmembrane region" description="Helical" evidence="15">
    <location>
        <begin position="57"/>
        <end position="75"/>
    </location>
</feature>
<dbReference type="PRINTS" id="PR00120">
    <property type="entry name" value="HATPASE"/>
</dbReference>
<dbReference type="SFLD" id="SFLDG00002">
    <property type="entry name" value="C1.7:_P-type_atpase_like"/>
    <property type="match status" value="1"/>
</dbReference>
<keyword evidence="5" id="KW-0109">Calcium transport</keyword>
<comment type="similarity">
    <text evidence="2">Belongs to the cation transport ATPase (P-type) (TC 3.A.3) family. Type IIA subfamily.</text>
</comment>
<feature type="transmembrane region" description="Helical" evidence="15">
    <location>
        <begin position="683"/>
        <end position="705"/>
    </location>
</feature>
<dbReference type="GO" id="GO:0030007">
    <property type="term" value="P:intracellular potassium ion homeostasis"/>
    <property type="evidence" value="ECO:0007669"/>
    <property type="project" value="TreeGrafter"/>
</dbReference>
<dbReference type="SMART" id="SM00831">
    <property type="entry name" value="Cation_ATPase_N"/>
    <property type="match status" value="1"/>
</dbReference>
<dbReference type="InterPro" id="IPR001757">
    <property type="entry name" value="P_typ_ATPase"/>
</dbReference>
<dbReference type="SUPFAM" id="SSF81665">
    <property type="entry name" value="Calcium ATPase, transmembrane domain M"/>
    <property type="match status" value="1"/>
</dbReference>
<evidence type="ECO:0000256" key="15">
    <source>
        <dbReference type="SAM" id="Phobius"/>
    </source>
</evidence>
<dbReference type="InterPro" id="IPR023214">
    <property type="entry name" value="HAD_sf"/>
</dbReference>
<evidence type="ECO:0000313" key="17">
    <source>
        <dbReference type="EMBL" id="MDO5457558.1"/>
    </source>
</evidence>
<dbReference type="GO" id="GO:0005388">
    <property type="term" value="F:P-type calcium transporter activity"/>
    <property type="evidence" value="ECO:0007669"/>
    <property type="project" value="UniProtKB-EC"/>
</dbReference>
<keyword evidence="10" id="KW-0067">ATP-binding</keyword>
<dbReference type="InterPro" id="IPR036412">
    <property type="entry name" value="HAD-like_sf"/>
</dbReference>
<dbReference type="Pfam" id="PF00122">
    <property type="entry name" value="E1-E2_ATPase"/>
    <property type="match status" value="1"/>
</dbReference>
<dbReference type="InterPro" id="IPR023298">
    <property type="entry name" value="ATPase_P-typ_TM_dom_sf"/>
</dbReference>
<dbReference type="GO" id="GO:1902600">
    <property type="term" value="P:proton transmembrane transport"/>
    <property type="evidence" value="ECO:0007669"/>
    <property type="project" value="TreeGrafter"/>
</dbReference>
<keyword evidence="9" id="KW-0106">Calcium</keyword>
<evidence type="ECO:0000259" key="16">
    <source>
        <dbReference type="SMART" id="SM00831"/>
    </source>
</evidence>
<dbReference type="Pfam" id="PF08282">
    <property type="entry name" value="Hydrolase_3"/>
    <property type="match status" value="1"/>
</dbReference>
<keyword evidence="4" id="KW-1003">Cell membrane</keyword>
<evidence type="ECO:0000256" key="14">
    <source>
        <dbReference type="ARBA" id="ARBA00048694"/>
    </source>
</evidence>
<dbReference type="InterPro" id="IPR044492">
    <property type="entry name" value="P_typ_ATPase_HD_dom"/>
</dbReference>
<feature type="transmembrane region" description="Helical" evidence="15">
    <location>
        <begin position="784"/>
        <end position="802"/>
    </location>
</feature>
<dbReference type="Gene3D" id="3.40.50.1000">
    <property type="entry name" value="HAD superfamily/HAD-like"/>
    <property type="match status" value="1"/>
</dbReference>
<comment type="caution">
    <text evidence="17">The sequence shown here is derived from an EMBL/GenBank/DDBJ whole genome shotgun (WGS) entry which is preliminary data.</text>
</comment>
<dbReference type="PRINTS" id="PR00119">
    <property type="entry name" value="CATATPASE"/>
</dbReference>
<evidence type="ECO:0000256" key="1">
    <source>
        <dbReference type="ARBA" id="ARBA00004651"/>
    </source>
</evidence>
<evidence type="ECO:0000256" key="10">
    <source>
        <dbReference type="ARBA" id="ARBA00022840"/>
    </source>
</evidence>
<dbReference type="NCBIfam" id="TIGR01494">
    <property type="entry name" value="ATPase_P-type"/>
    <property type="match status" value="2"/>
</dbReference>
<keyword evidence="11" id="KW-1278">Translocase</keyword>
<evidence type="ECO:0000256" key="7">
    <source>
        <dbReference type="ARBA" id="ARBA00022723"/>
    </source>
</evidence>
<dbReference type="Pfam" id="PF00690">
    <property type="entry name" value="Cation_ATPase_N"/>
    <property type="match status" value="1"/>
</dbReference>
<reference evidence="17" key="1">
    <citation type="submission" date="2023-07" db="EMBL/GenBank/DDBJ databases">
        <title>Between Cages and Wild: Unraveling the Impact of Captivity on Animal Microbiomes and Antimicrobial Resistance.</title>
        <authorList>
            <person name="Schmartz G.P."/>
            <person name="Rehner J."/>
            <person name="Schuff M.J."/>
            <person name="Becker S.L."/>
            <person name="Kravczyk M."/>
            <person name="Gurevich A."/>
            <person name="Francke R."/>
            <person name="Mueller R."/>
            <person name="Keller V."/>
            <person name="Keller A."/>
        </authorList>
    </citation>
    <scope>NUCLEOTIDE SEQUENCE</scope>
    <source>
        <strain evidence="17">S39M_St_73</strain>
    </source>
</reference>
<dbReference type="SFLD" id="SFLDS00003">
    <property type="entry name" value="Haloacid_Dehalogenase"/>
    <property type="match status" value="1"/>
</dbReference>
<comment type="subcellular location">
    <subcellularLocation>
        <location evidence="1">Cell membrane</location>
        <topology evidence="1">Multi-pass membrane protein</topology>
    </subcellularLocation>
</comment>
<evidence type="ECO:0000256" key="13">
    <source>
        <dbReference type="ARBA" id="ARBA00023136"/>
    </source>
</evidence>
<dbReference type="GO" id="GO:0036376">
    <property type="term" value="P:sodium ion export across plasma membrane"/>
    <property type="evidence" value="ECO:0007669"/>
    <property type="project" value="TreeGrafter"/>
</dbReference>
<dbReference type="Pfam" id="PF13246">
    <property type="entry name" value="Cation_ATPase"/>
    <property type="match status" value="1"/>
</dbReference>
<keyword evidence="5" id="KW-0813">Transport</keyword>
<comment type="catalytic activity">
    <reaction evidence="14">
        <text>Ca(2+)(in) + ATP + H2O = Ca(2+)(out) + ADP + phosphate + H(+)</text>
        <dbReference type="Rhea" id="RHEA:18105"/>
        <dbReference type="ChEBI" id="CHEBI:15377"/>
        <dbReference type="ChEBI" id="CHEBI:15378"/>
        <dbReference type="ChEBI" id="CHEBI:29108"/>
        <dbReference type="ChEBI" id="CHEBI:30616"/>
        <dbReference type="ChEBI" id="CHEBI:43474"/>
        <dbReference type="ChEBI" id="CHEBI:456216"/>
        <dbReference type="EC" id="7.2.2.10"/>
    </reaction>
</comment>
<dbReference type="EC" id="7.2.2.10" evidence="3"/>
<dbReference type="AlphaFoldDB" id="A0AA43UCS5"/>
<dbReference type="GO" id="GO:0005886">
    <property type="term" value="C:plasma membrane"/>
    <property type="evidence" value="ECO:0007669"/>
    <property type="project" value="UniProtKB-SubCell"/>
</dbReference>